<sequence>MPITFKQLKTLEELKPCEKLQDAIWEFNQIDTIPSRFMLVLCKHGGFAMGAFDGDMMIGFVFGVPAIHYGRPSQHSHMLAVLPEYRDQNIGFKLKIAQREDALSRNIDLITWTFDPLLSKNAHLNLNKLGVIACSYEINLYGEETSSKLHSGLGTDRILAEWWLVSDKVKFIIDGQAQEVEKKPPAKGLKINRTERDEQGLLIPVESDLTLTNDVLLLEIPDDIDKMKDLNIQIARKWREQVQEILIHYFNTGYYINHLNVEREKDIRRTYYVLERLNKPYKSMIRD</sequence>
<evidence type="ECO:0000313" key="2">
    <source>
        <dbReference type="Proteomes" id="UP000094056"/>
    </source>
</evidence>
<dbReference type="InterPro" id="IPR038764">
    <property type="entry name" value="GNAT_N_AcTrfase_prd"/>
</dbReference>
<protein>
    <recommendedName>
        <fullName evidence="3">N-acetyltransferase domain-containing protein</fullName>
    </recommendedName>
</protein>
<comment type="caution">
    <text evidence="1">The sequence shown here is derived from an EMBL/GenBank/DDBJ whole genome shotgun (WGS) entry which is preliminary data.</text>
</comment>
<dbReference type="InterPro" id="IPR016181">
    <property type="entry name" value="Acyl_CoA_acyltransferase"/>
</dbReference>
<dbReference type="Proteomes" id="UP000094056">
    <property type="component" value="Unassembled WGS sequence"/>
</dbReference>
<gene>
    <name evidence="1" type="ORF">SCARUB_02747</name>
</gene>
<organism evidence="1 2">
    <name type="scientific">Candidatus Scalindua rubra</name>
    <dbReference type="NCBI Taxonomy" id="1872076"/>
    <lineage>
        <taxon>Bacteria</taxon>
        <taxon>Pseudomonadati</taxon>
        <taxon>Planctomycetota</taxon>
        <taxon>Candidatus Brocadiia</taxon>
        <taxon>Candidatus Brocadiales</taxon>
        <taxon>Candidatus Scalinduaceae</taxon>
        <taxon>Candidatus Scalindua</taxon>
    </lineage>
</organism>
<dbReference type="CDD" id="cd04301">
    <property type="entry name" value="NAT_SF"/>
    <property type="match status" value="1"/>
</dbReference>
<evidence type="ECO:0008006" key="3">
    <source>
        <dbReference type="Google" id="ProtNLM"/>
    </source>
</evidence>
<dbReference type="PANTHER" id="PTHR41700">
    <property type="entry name" value="GCN5-RELATED N-ACETYLTRANSFERASE"/>
    <property type="match status" value="1"/>
</dbReference>
<dbReference type="SUPFAM" id="SSF55729">
    <property type="entry name" value="Acyl-CoA N-acyltransferases (Nat)"/>
    <property type="match status" value="1"/>
</dbReference>
<accession>A0A1E3X938</accession>
<name>A0A1E3X938_9BACT</name>
<evidence type="ECO:0000313" key="1">
    <source>
        <dbReference type="EMBL" id="ODS32145.1"/>
    </source>
</evidence>
<reference evidence="1 2" key="1">
    <citation type="submission" date="2016-07" db="EMBL/GenBank/DDBJ databases">
        <title>Draft genome of Scalindua rubra, obtained from a brine-seawater interface in the Red Sea, sheds light on salt adaptation in anammox bacteria.</title>
        <authorList>
            <person name="Speth D.R."/>
            <person name="Lagkouvardos I."/>
            <person name="Wang Y."/>
            <person name="Qian P.-Y."/>
            <person name="Dutilh B.E."/>
            <person name="Jetten M.S."/>
        </authorList>
    </citation>
    <scope>NUCLEOTIDE SEQUENCE [LARGE SCALE GENOMIC DNA]</scope>
    <source>
        <strain evidence="1">BSI-1</strain>
    </source>
</reference>
<dbReference type="PANTHER" id="PTHR41700:SF1">
    <property type="entry name" value="N-ACETYLTRANSFERASE DOMAIN-CONTAINING PROTEIN"/>
    <property type="match status" value="1"/>
</dbReference>
<dbReference type="EMBL" id="MAYW01000076">
    <property type="protein sequence ID" value="ODS32145.1"/>
    <property type="molecule type" value="Genomic_DNA"/>
</dbReference>
<dbReference type="AlphaFoldDB" id="A0A1E3X938"/>
<proteinExistence type="predicted"/>
<dbReference type="Gene3D" id="3.40.630.30">
    <property type="match status" value="1"/>
</dbReference>